<dbReference type="KEGG" id="ksc:CD178_01912"/>
<dbReference type="RefSeq" id="WP_254057867.1">
    <property type="nucleotide sequence ID" value="NZ_CP023036.1"/>
</dbReference>
<feature type="transmembrane region" description="Helical" evidence="1">
    <location>
        <begin position="152"/>
        <end position="172"/>
    </location>
</feature>
<accession>A0A347WCT0</accession>
<dbReference type="EMBL" id="CP023036">
    <property type="protein sequence ID" value="AXY22673.1"/>
    <property type="molecule type" value="Genomic_DNA"/>
</dbReference>
<dbReference type="Proteomes" id="UP000264120">
    <property type="component" value="Chromosome"/>
</dbReference>
<feature type="transmembrane region" description="Helical" evidence="1">
    <location>
        <begin position="303"/>
        <end position="321"/>
    </location>
</feature>
<feature type="transmembrane region" description="Helical" evidence="1">
    <location>
        <begin position="260"/>
        <end position="291"/>
    </location>
</feature>
<organism evidence="2 3">
    <name type="scientific">Komagataeibacter saccharivorans</name>
    <dbReference type="NCBI Taxonomy" id="265959"/>
    <lineage>
        <taxon>Bacteria</taxon>
        <taxon>Pseudomonadati</taxon>
        <taxon>Pseudomonadota</taxon>
        <taxon>Alphaproteobacteria</taxon>
        <taxon>Acetobacterales</taxon>
        <taxon>Acetobacteraceae</taxon>
        <taxon>Komagataeibacter</taxon>
    </lineage>
</organism>
<feature type="transmembrane region" description="Helical" evidence="1">
    <location>
        <begin position="78"/>
        <end position="97"/>
    </location>
</feature>
<proteinExistence type="predicted"/>
<keyword evidence="1" id="KW-0472">Membrane</keyword>
<evidence type="ECO:0000313" key="3">
    <source>
        <dbReference type="Proteomes" id="UP000264120"/>
    </source>
</evidence>
<name>A0A347WCT0_9PROT</name>
<feature type="transmembrane region" description="Helical" evidence="1">
    <location>
        <begin position="109"/>
        <end position="132"/>
    </location>
</feature>
<feature type="transmembrane region" description="Helical" evidence="1">
    <location>
        <begin position="12"/>
        <end position="32"/>
    </location>
</feature>
<reference evidence="2 3" key="1">
    <citation type="submission" date="2017-08" db="EMBL/GenBank/DDBJ databases">
        <title>Complete genome sequence of Gluconacetobacter saccharivorans CV1 isolated from Fermented Vinegar.</title>
        <authorList>
            <person name="Kim S.-Y."/>
        </authorList>
    </citation>
    <scope>NUCLEOTIDE SEQUENCE [LARGE SCALE GENOMIC DNA]</scope>
    <source>
        <strain evidence="2 3">CV1</strain>
    </source>
</reference>
<feature type="transmembrane region" description="Helical" evidence="1">
    <location>
        <begin position="184"/>
        <end position="201"/>
    </location>
</feature>
<evidence type="ECO:0000256" key="1">
    <source>
        <dbReference type="SAM" id="Phobius"/>
    </source>
</evidence>
<evidence type="ECO:0000313" key="2">
    <source>
        <dbReference type="EMBL" id="AXY22673.1"/>
    </source>
</evidence>
<protein>
    <recommendedName>
        <fullName evidence="4">Formate hydrogenlyase subunit 4</fullName>
    </recommendedName>
</protein>
<dbReference type="AlphaFoldDB" id="A0A347WCT0"/>
<gene>
    <name evidence="2" type="ORF">CD178_01912</name>
</gene>
<evidence type="ECO:0008006" key="4">
    <source>
        <dbReference type="Google" id="ProtNLM"/>
    </source>
</evidence>
<sequence>MTLSLVLLARMQSLLLLACHTVLVVVTVPLWIGLLRWMMATMDGARSLPDPASYWRLLRRAWRQPGVRSAAGAQITAVAPWVALAAGLGAALLVPSFTLGMPGGDLSDLLAVGGLLEMGFLALVVVSLAAGLARPGQAGLRTAVRGIMIQPVLLLACAVLGMCLPDGTLAGLVRQAHVADMNIIRVPLALVAGALLLVGVTESSGPDSGPFTIMVEDLAGPDRAVAQYARDLLVVVWMMLARDLVWPESVMEPDILPRSWLVVSIAAAVGLWTLHMLVACGCVAVMQVFIVSGRRQAARRGGLALLCALMAGVLLFAGRGMG</sequence>
<keyword evidence="1" id="KW-1133">Transmembrane helix</keyword>
<keyword evidence="3" id="KW-1185">Reference proteome</keyword>
<keyword evidence="1" id="KW-0812">Transmembrane</keyword>